<keyword evidence="10" id="KW-1185">Reference proteome</keyword>
<accession>A0ABP0TP36</accession>
<dbReference type="EMBL" id="OZ019905">
    <property type="protein sequence ID" value="CAK9201476.1"/>
    <property type="molecule type" value="Genomic_DNA"/>
</dbReference>
<feature type="compositionally biased region" description="Polar residues" evidence="7">
    <location>
        <begin position="1"/>
        <end position="12"/>
    </location>
</feature>
<evidence type="ECO:0000256" key="6">
    <source>
        <dbReference type="PIRNR" id="PIRNR015840"/>
    </source>
</evidence>
<proteinExistence type="inferred from homology"/>
<feature type="transmembrane region" description="Helical" evidence="8">
    <location>
        <begin position="312"/>
        <end position="333"/>
    </location>
</feature>
<evidence type="ECO:0000256" key="1">
    <source>
        <dbReference type="ARBA" id="ARBA00004141"/>
    </source>
</evidence>
<dbReference type="PANTHER" id="PTHR10926:SF0">
    <property type="entry name" value="CDC50, ISOFORM A"/>
    <property type="match status" value="1"/>
</dbReference>
<reference evidence="9" key="1">
    <citation type="submission" date="2024-02" db="EMBL/GenBank/DDBJ databases">
        <authorList>
            <consortium name="ELIXIR-Norway"/>
            <consortium name="Elixir Norway"/>
        </authorList>
    </citation>
    <scope>NUCLEOTIDE SEQUENCE</scope>
</reference>
<protein>
    <recommendedName>
        <fullName evidence="6">ALA-interacting subunit</fullName>
    </recommendedName>
</protein>
<evidence type="ECO:0000313" key="10">
    <source>
        <dbReference type="Proteomes" id="UP001497512"/>
    </source>
</evidence>
<evidence type="ECO:0000256" key="8">
    <source>
        <dbReference type="SAM" id="Phobius"/>
    </source>
</evidence>
<name>A0ABP0TP36_9BRYO</name>
<dbReference type="Proteomes" id="UP001497512">
    <property type="component" value="Chromosome 13"/>
</dbReference>
<evidence type="ECO:0000256" key="7">
    <source>
        <dbReference type="SAM" id="MobiDB-lite"/>
    </source>
</evidence>
<organism evidence="9 10">
    <name type="scientific">Sphagnum troendelagicum</name>
    <dbReference type="NCBI Taxonomy" id="128251"/>
    <lineage>
        <taxon>Eukaryota</taxon>
        <taxon>Viridiplantae</taxon>
        <taxon>Streptophyta</taxon>
        <taxon>Embryophyta</taxon>
        <taxon>Bryophyta</taxon>
        <taxon>Sphagnophytina</taxon>
        <taxon>Sphagnopsida</taxon>
        <taxon>Sphagnales</taxon>
        <taxon>Sphagnaceae</taxon>
        <taxon>Sphagnum</taxon>
    </lineage>
</organism>
<keyword evidence="3 8" id="KW-0812">Transmembrane</keyword>
<sequence length="360" mass="39906">MNGASTSETGVVTGSPVKKESRRPKYTKFTQQELPACKPLLTPGWVISIFLIVGIIFIPIGVVSLLASNKVVQIVHRYDQTCLPANATTTKDAQLSYIQNPGTDKKCPVTLTVPKQMKSPVYVYYELDHFYQNHRRYVKSVSSAQLQGNNVSSLSDCKPEDYVNGLPITPCGLIAWSLFNDSFSFSTVSNVSVPVNKNGIAWKSDVQKKFGSNVFPKNFPNNNLTDPSGIGGANLSSSLPLDQDEDLIVWMRTAALPNFRKLWGKIEQDFQPGDTINVVILNQYNTYSFEGKKKLVLSTTSWLGGKNIFMGVAYLTIGVLCIVLALVFLLIHLRHPRPLGDPSYLSWNRKNSHGTDNLRS</sequence>
<feature type="transmembrane region" description="Helical" evidence="8">
    <location>
        <begin position="45"/>
        <end position="67"/>
    </location>
</feature>
<feature type="region of interest" description="Disordered" evidence="7">
    <location>
        <begin position="1"/>
        <end position="24"/>
    </location>
</feature>
<dbReference type="PANTHER" id="PTHR10926">
    <property type="entry name" value="CELL CYCLE CONTROL PROTEIN 50"/>
    <property type="match status" value="1"/>
</dbReference>
<keyword evidence="4 8" id="KW-1133">Transmembrane helix</keyword>
<evidence type="ECO:0000313" key="9">
    <source>
        <dbReference type="EMBL" id="CAK9201476.1"/>
    </source>
</evidence>
<keyword evidence="5 6" id="KW-0472">Membrane</keyword>
<dbReference type="Pfam" id="PF03381">
    <property type="entry name" value="CDC50"/>
    <property type="match status" value="1"/>
</dbReference>
<dbReference type="PIRSF" id="PIRSF015840">
    <property type="entry name" value="DUF284_TM_euk"/>
    <property type="match status" value="1"/>
</dbReference>
<gene>
    <name evidence="9" type="ORF">CSSPTR1EN2_LOCUS5926</name>
</gene>
<evidence type="ECO:0000256" key="3">
    <source>
        <dbReference type="ARBA" id="ARBA00022692"/>
    </source>
</evidence>
<dbReference type="InterPro" id="IPR005045">
    <property type="entry name" value="CDC50/LEM3_fam"/>
</dbReference>
<comment type="similarity">
    <text evidence="2 6">Belongs to the CDC50/LEM3 family.</text>
</comment>
<evidence type="ECO:0000256" key="5">
    <source>
        <dbReference type="ARBA" id="ARBA00023136"/>
    </source>
</evidence>
<evidence type="ECO:0000256" key="4">
    <source>
        <dbReference type="ARBA" id="ARBA00022989"/>
    </source>
</evidence>
<comment type="subcellular location">
    <subcellularLocation>
        <location evidence="1">Membrane</location>
        <topology evidence="1">Multi-pass membrane protein</topology>
    </subcellularLocation>
</comment>
<evidence type="ECO:0000256" key="2">
    <source>
        <dbReference type="ARBA" id="ARBA00009457"/>
    </source>
</evidence>